<evidence type="ECO:0000256" key="1">
    <source>
        <dbReference type="ARBA" id="ARBA00022801"/>
    </source>
</evidence>
<organism evidence="4 5">
    <name type="scientific">Mycoplasma capricolum subsp. capricolum (strain California kid / ATCC 27343 / NCTC 10154)</name>
    <dbReference type="NCBI Taxonomy" id="340047"/>
    <lineage>
        <taxon>Bacteria</taxon>
        <taxon>Bacillati</taxon>
        <taxon>Mycoplasmatota</taxon>
        <taxon>Mollicutes</taxon>
        <taxon>Mycoplasmataceae</taxon>
        <taxon>Mycoplasma</taxon>
    </lineage>
</organism>
<sequence>MFYLKIIIFDKIEDLQEYCAQLFIDQVKQNPFAKIGFATGVSPVDCYKLIIKHSKQNNISWKNITTFNLDEFVNISKDHKQAFIKQMKDNLFDHLDIDPKNINFLDCQTSDPKKECQRYENLIRSVDGIDFQYISLGINGHMAYNEPNTSFNTDTHVVKLTKETILDMVNKKKFNSLDDCPTHAMTMGIQTLLNWTKKAIMVSYGIHKALVTKQMIEDKPNEQITASFLQLHKDCTYILDKDAASLLDKKYLEIAERR</sequence>
<dbReference type="GO" id="GO:0042802">
    <property type="term" value="F:identical protein binding"/>
    <property type="evidence" value="ECO:0007669"/>
    <property type="project" value="TreeGrafter"/>
</dbReference>
<dbReference type="InterPro" id="IPR037171">
    <property type="entry name" value="NagB/RpiA_transferase-like"/>
</dbReference>
<keyword evidence="2" id="KW-0119">Carbohydrate metabolism</keyword>
<dbReference type="InterPro" id="IPR004547">
    <property type="entry name" value="Glucosamine6P_isomerase"/>
</dbReference>
<proteinExistence type="predicted"/>
<dbReference type="GO" id="GO:0016853">
    <property type="term" value="F:isomerase activity"/>
    <property type="evidence" value="ECO:0007669"/>
    <property type="project" value="UniProtKB-KW"/>
</dbReference>
<dbReference type="PANTHER" id="PTHR11280">
    <property type="entry name" value="GLUCOSAMINE-6-PHOSPHATE ISOMERASE"/>
    <property type="match status" value="1"/>
</dbReference>
<keyword evidence="1 4" id="KW-0378">Hydrolase</keyword>
<dbReference type="EC" id="3.5.99.6" evidence="4"/>
<evidence type="ECO:0000259" key="3">
    <source>
        <dbReference type="Pfam" id="PF01182"/>
    </source>
</evidence>
<dbReference type="HOGENOM" id="CLU_049611_1_1_14"/>
<name>Q2SSZ3_MYCCT</name>
<evidence type="ECO:0000313" key="5">
    <source>
        <dbReference type="Proteomes" id="UP000001928"/>
    </source>
</evidence>
<dbReference type="GO" id="GO:0006043">
    <property type="term" value="P:glucosamine catabolic process"/>
    <property type="evidence" value="ECO:0007669"/>
    <property type="project" value="TreeGrafter"/>
</dbReference>
<dbReference type="GO" id="GO:0004342">
    <property type="term" value="F:glucosamine-6-phosphate deaminase activity"/>
    <property type="evidence" value="ECO:0007669"/>
    <property type="project" value="UniProtKB-EC"/>
</dbReference>
<dbReference type="PANTHER" id="PTHR11280:SF5">
    <property type="entry name" value="GLUCOSAMINE-6-PHOSPHATE ISOMERASE"/>
    <property type="match status" value="1"/>
</dbReference>
<evidence type="ECO:0000256" key="2">
    <source>
        <dbReference type="ARBA" id="ARBA00023277"/>
    </source>
</evidence>
<dbReference type="Pfam" id="PF01182">
    <property type="entry name" value="Glucosamine_iso"/>
    <property type="match status" value="1"/>
</dbReference>
<dbReference type="RefSeq" id="WP_152644619.1">
    <property type="nucleotide sequence ID" value="NC_007633.1"/>
</dbReference>
<dbReference type="GO" id="GO:0006046">
    <property type="term" value="P:N-acetylglucosamine catabolic process"/>
    <property type="evidence" value="ECO:0007669"/>
    <property type="project" value="TreeGrafter"/>
</dbReference>
<gene>
    <name evidence="4" type="primary">nagB2</name>
    <name evidence="4" type="ordered locus">MCAP_0128</name>
</gene>
<feature type="domain" description="Glucosamine/galactosamine-6-phosphate isomerase" evidence="3">
    <location>
        <begin position="13"/>
        <end position="230"/>
    </location>
</feature>
<dbReference type="EMBL" id="CP000123">
    <property type="protein sequence ID" value="ABC01795.1"/>
    <property type="molecule type" value="Genomic_DNA"/>
</dbReference>
<dbReference type="SUPFAM" id="SSF100950">
    <property type="entry name" value="NagB/RpiA/CoA transferase-like"/>
    <property type="match status" value="1"/>
</dbReference>
<protein>
    <submittedName>
        <fullName evidence="4">Glucosamine-6-phosphate isomerase</fullName>
        <ecNumber evidence="4">3.5.99.6</ecNumber>
    </submittedName>
</protein>
<evidence type="ECO:0000313" key="4">
    <source>
        <dbReference type="EMBL" id="ABC01795.1"/>
    </source>
</evidence>
<dbReference type="Proteomes" id="UP000001928">
    <property type="component" value="Chromosome"/>
</dbReference>
<dbReference type="GO" id="GO:0019262">
    <property type="term" value="P:N-acetylneuraminate catabolic process"/>
    <property type="evidence" value="ECO:0007669"/>
    <property type="project" value="TreeGrafter"/>
</dbReference>
<dbReference type="Gene3D" id="3.40.50.1360">
    <property type="match status" value="1"/>
</dbReference>
<accession>Q2SSZ3</accession>
<reference evidence="4 5" key="1">
    <citation type="submission" date="2005-09" db="EMBL/GenBank/DDBJ databases">
        <authorList>
            <person name="Glass J.I."/>
            <person name="Lartigue C."/>
            <person name="Pfannkoch C."/>
            <person name="Baden-Tillson H."/>
            <person name="Smith H.O."/>
            <person name="Venter J.C."/>
            <person name="Roske K."/>
            <person name="Wise K.S."/>
            <person name="Calcutt M.J."/>
            <person name="Nelson W.C."/>
            <person name="Nierman W.C."/>
        </authorList>
    </citation>
    <scope>NUCLEOTIDE SEQUENCE [LARGE SCALE GENOMIC DNA]</scope>
    <source>
        <strain evidence="5">California kid / ATCC 27343 / NCTC 10154</strain>
    </source>
</reference>
<dbReference type="CDD" id="cd01399">
    <property type="entry name" value="GlcN6P_deaminase"/>
    <property type="match status" value="1"/>
</dbReference>
<dbReference type="InterPro" id="IPR006148">
    <property type="entry name" value="Glc/Gal-6P_isomerase"/>
</dbReference>
<dbReference type="AlphaFoldDB" id="Q2SSZ3"/>
<dbReference type="GO" id="GO:0005975">
    <property type="term" value="P:carbohydrate metabolic process"/>
    <property type="evidence" value="ECO:0007669"/>
    <property type="project" value="InterPro"/>
</dbReference>
<dbReference type="GeneID" id="23778919"/>
<dbReference type="PhylomeDB" id="Q2SSZ3"/>
<dbReference type="GO" id="GO:0005737">
    <property type="term" value="C:cytoplasm"/>
    <property type="evidence" value="ECO:0007669"/>
    <property type="project" value="TreeGrafter"/>
</dbReference>
<keyword evidence="4" id="KW-0413">Isomerase</keyword>
<dbReference type="KEGG" id="mcp:MCAP_0128"/>